<organism evidence="1 2">
    <name type="scientific">Colletotrichum spinosum</name>
    <dbReference type="NCBI Taxonomy" id="1347390"/>
    <lineage>
        <taxon>Eukaryota</taxon>
        <taxon>Fungi</taxon>
        <taxon>Dikarya</taxon>
        <taxon>Ascomycota</taxon>
        <taxon>Pezizomycotina</taxon>
        <taxon>Sordariomycetes</taxon>
        <taxon>Hypocreomycetidae</taxon>
        <taxon>Glomerellales</taxon>
        <taxon>Glomerellaceae</taxon>
        <taxon>Colletotrichum</taxon>
        <taxon>Colletotrichum orbiculare species complex</taxon>
    </lineage>
</organism>
<proteinExistence type="predicted"/>
<keyword evidence="2" id="KW-1185">Reference proteome</keyword>
<gene>
    <name evidence="1" type="ORF">C8035_v004346</name>
</gene>
<evidence type="ECO:0000313" key="1">
    <source>
        <dbReference type="EMBL" id="TDZ13447.1"/>
    </source>
</evidence>
<dbReference type="EMBL" id="QAPG01010712">
    <property type="protein sequence ID" value="TDZ13447.1"/>
    <property type="molecule type" value="Genomic_DNA"/>
</dbReference>
<name>A0A4R8PUX6_9PEZI</name>
<reference evidence="1 2" key="1">
    <citation type="submission" date="2018-11" db="EMBL/GenBank/DDBJ databases">
        <title>Genome sequence and assembly of Colletotrichum spinosum.</title>
        <authorList>
            <person name="Gan P."/>
            <person name="Shirasu K."/>
        </authorList>
    </citation>
    <scope>NUCLEOTIDE SEQUENCE [LARGE SCALE GENOMIC DNA]</scope>
    <source>
        <strain evidence="1 2">CBS 515.97</strain>
    </source>
</reference>
<comment type="caution">
    <text evidence="1">The sequence shown here is derived from an EMBL/GenBank/DDBJ whole genome shotgun (WGS) entry which is preliminary data.</text>
</comment>
<dbReference type="AlphaFoldDB" id="A0A4R8PUX6"/>
<evidence type="ECO:0000313" key="2">
    <source>
        <dbReference type="Proteomes" id="UP000295083"/>
    </source>
</evidence>
<sequence>MDVREAYLHLFSLWEKLDAADLQGYWASVHDRAASSAEDYSGGICGPRSRCNVSCVIAVDASDVLQAAPLVADRHQATPLRLTENGLIAAIRDGSEADKLAL</sequence>
<dbReference type="Proteomes" id="UP000295083">
    <property type="component" value="Unassembled WGS sequence"/>
</dbReference>
<protein>
    <submittedName>
        <fullName evidence="1">Uncharacterized protein</fullName>
    </submittedName>
</protein>
<accession>A0A4R8PUX6</accession>